<keyword evidence="1" id="KW-0732">Signal</keyword>
<dbReference type="Proteomes" id="UP000002630">
    <property type="component" value="Linkage Group LG19"/>
</dbReference>
<feature type="chain" id="PRO_5003117580" description="Polymorphic outer membrane protein" evidence="1">
    <location>
        <begin position="20"/>
        <end position="379"/>
    </location>
</feature>
<accession>D8LU56</accession>
<organism evidence="2 3">
    <name type="scientific">Ectocarpus siliculosus</name>
    <name type="common">Brown alga</name>
    <name type="synonym">Conferva siliculosa</name>
    <dbReference type="NCBI Taxonomy" id="2880"/>
    <lineage>
        <taxon>Eukaryota</taxon>
        <taxon>Sar</taxon>
        <taxon>Stramenopiles</taxon>
        <taxon>Ochrophyta</taxon>
        <taxon>PX clade</taxon>
        <taxon>Phaeophyceae</taxon>
        <taxon>Ectocarpales</taxon>
        <taxon>Ectocarpaceae</taxon>
        <taxon>Ectocarpus</taxon>
    </lineage>
</organism>
<evidence type="ECO:0000313" key="2">
    <source>
        <dbReference type="EMBL" id="CBN78098.1"/>
    </source>
</evidence>
<dbReference type="EMBL" id="FN649191">
    <property type="protein sequence ID" value="CBN78098.1"/>
    <property type="molecule type" value="Genomic_DNA"/>
</dbReference>
<evidence type="ECO:0000313" key="3">
    <source>
        <dbReference type="Proteomes" id="UP000002630"/>
    </source>
</evidence>
<evidence type="ECO:0008006" key="4">
    <source>
        <dbReference type="Google" id="ProtNLM"/>
    </source>
</evidence>
<keyword evidence="3" id="KW-1185">Reference proteome</keyword>
<reference evidence="2 3" key="1">
    <citation type="journal article" date="2010" name="Nature">
        <title>The Ectocarpus genome and the independent evolution of multicellularity in brown algae.</title>
        <authorList>
            <person name="Cock J.M."/>
            <person name="Sterck L."/>
            <person name="Rouze P."/>
            <person name="Scornet D."/>
            <person name="Allen A.E."/>
            <person name="Amoutzias G."/>
            <person name="Anthouard V."/>
            <person name="Artiguenave F."/>
            <person name="Aury J.M."/>
            <person name="Badger J.H."/>
            <person name="Beszteri B."/>
            <person name="Billiau K."/>
            <person name="Bonnet E."/>
            <person name="Bothwell J.H."/>
            <person name="Bowler C."/>
            <person name="Boyen C."/>
            <person name="Brownlee C."/>
            <person name="Carrano C.J."/>
            <person name="Charrier B."/>
            <person name="Cho G.Y."/>
            <person name="Coelho S.M."/>
            <person name="Collen J."/>
            <person name="Corre E."/>
            <person name="Da Silva C."/>
            <person name="Delage L."/>
            <person name="Delaroque N."/>
            <person name="Dittami S.M."/>
            <person name="Doulbeau S."/>
            <person name="Elias M."/>
            <person name="Farnham G."/>
            <person name="Gachon C.M."/>
            <person name="Gschloessl B."/>
            <person name="Heesch S."/>
            <person name="Jabbari K."/>
            <person name="Jubin C."/>
            <person name="Kawai H."/>
            <person name="Kimura K."/>
            <person name="Kloareg B."/>
            <person name="Kupper F.C."/>
            <person name="Lang D."/>
            <person name="Le Bail A."/>
            <person name="Leblanc C."/>
            <person name="Lerouge P."/>
            <person name="Lohr M."/>
            <person name="Lopez P.J."/>
            <person name="Martens C."/>
            <person name="Maumus F."/>
            <person name="Michel G."/>
            <person name="Miranda-Saavedra D."/>
            <person name="Morales J."/>
            <person name="Moreau H."/>
            <person name="Motomura T."/>
            <person name="Nagasato C."/>
            <person name="Napoli C.A."/>
            <person name="Nelson D.R."/>
            <person name="Nyvall-Collen P."/>
            <person name="Peters A.F."/>
            <person name="Pommier C."/>
            <person name="Potin P."/>
            <person name="Poulain J."/>
            <person name="Quesneville H."/>
            <person name="Read B."/>
            <person name="Rensing S.A."/>
            <person name="Ritter A."/>
            <person name="Rousvoal S."/>
            <person name="Samanta M."/>
            <person name="Samson G."/>
            <person name="Schroeder D.C."/>
            <person name="Segurens B."/>
            <person name="Strittmatter M."/>
            <person name="Tonon T."/>
            <person name="Tregear J.W."/>
            <person name="Valentin K."/>
            <person name="von Dassow P."/>
            <person name="Yamagishi T."/>
            <person name="Van de Peer Y."/>
            <person name="Wincker P."/>
        </authorList>
    </citation>
    <scope>NUCLEOTIDE SEQUENCE [LARGE SCALE GENOMIC DNA]</scope>
    <source>
        <strain evidence="3">Ec32 / CCAP1310/4</strain>
    </source>
</reference>
<dbReference type="AlphaFoldDB" id="D8LU56"/>
<evidence type="ECO:0000256" key="1">
    <source>
        <dbReference type="SAM" id="SignalP"/>
    </source>
</evidence>
<dbReference type="EMBL" id="FN649744">
    <property type="protein sequence ID" value="CBN78098.1"/>
    <property type="molecule type" value="Genomic_DNA"/>
</dbReference>
<proteinExistence type="predicted"/>
<protein>
    <recommendedName>
        <fullName evidence="4">Polymorphic outer membrane protein</fullName>
    </recommendedName>
</protein>
<gene>
    <name evidence="2" type="ORF">Esi_0095_0049</name>
</gene>
<name>D8LU56_ECTSI</name>
<sequence>MKAVISALGLLAHSCFTNAVYVATIDIASCADLLTAADALSGGDIEANIMEADIACDEWTTVEVGQNKLKFVGSGATFTSARFVVAAGAVLRADVPLVLTGDQTQAVNGGLLNVADGGKARFLDSVAMNDVGVLSVSEEAMVHGGCVYNEGLIRFEGTFSADGCKTVSSDTASVIPGDGGGLWNGPGGKIVFKEAVEMKNCGERTGLRSWRSQGLDGGAIYTDGKVSFYEDAQFTDNEADEGGAICIGVDGELKFLKKAKVTFTGNNSEGSGGHINNDGTLVLRNTGVFSDGYAGGSGGAIYAGDFSSMLFVKHVDFLDNTAGAHGGAIATSYPNIDDLPEDATYQGNSRTNADSDFECNNVYVNGDAGGGEDGYICIP</sequence>
<feature type="signal peptide" evidence="1">
    <location>
        <begin position="1"/>
        <end position="19"/>
    </location>
</feature>
<dbReference type="InParanoid" id="D8LU56"/>